<feature type="transmembrane region" description="Helical" evidence="1">
    <location>
        <begin position="50"/>
        <end position="68"/>
    </location>
</feature>
<name>A0AAE3QHD1_9BACT</name>
<gene>
    <name evidence="2" type="ORF">QNI16_02880</name>
</gene>
<dbReference type="RefSeq" id="WP_313975565.1">
    <property type="nucleotide sequence ID" value="NZ_JASJOS010000001.1"/>
</dbReference>
<dbReference type="Proteomes" id="UP001241110">
    <property type="component" value="Unassembled WGS sequence"/>
</dbReference>
<sequence length="121" mass="13956">MRYIGLFFGLIFLLFTYWQFNDPDPVWWVTIYLISAYCSFLVFRARYNLELFAVLAILYISGAVNSWLQMTAWEGFVTEGEGLSMKSVNQELARESAGLAICAVAMLIFLIMGYIKKSRHI</sequence>
<feature type="transmembrane region" description="Helical" evidence="1">
    <location>
        <begin position="5"/>
        <end position="20"/>
    </location>
</feature>
<evidence type="ECO:0000256" key="1">
    <source>
        <dbReference type="SAM" id="Phobius"/>
    </source>
</evidence>
<comment type="caution">
    <text evidence="2">The sequence shown here is derived from an EMBL/GenBank/DDBJ whole genome shotgun (WGS) entry which is preliminary data.</text>
</comment>
<accession>A0AAE3QHD1</accession>
<organism evidence="2 3">
    <name type="scientific">Xanthocytophaga flava</name>
    <dbReference type="NCBI Taxonomy" id="3048013"/>
    <lineage>
        <taxon>Bacteria</taxon>
        <taxon>Pseudomonadati</taxon>
        <taxon>Bacteroidota</taxon>
        <taxon>Cytophagia</taxon>
        <taxon>Cytophagales</taxon>
        <taxon>Rhodocytophagaceae</taxon>
        <taxon>Xanthocytophaga</taxon>
    </lineage>
</organism>
<reference evidence="2" key="1">
    <citation type="submission" date="2023-05" db="EMBL/GenBank/DDBJ databases">
        <authorList>
            <person name="Zhang X."/>
        </authorList>
    </citation>
    <scope>NUCLEOTIDE SEQUENCE</scope>
    <source>
        <strain evidence="2">YF14B1</strain>
    </source>
</reference>
<feature type="transmembrane region" description="Helical" evidence="1">
    <location>
        <begin position="26"/>
        <end position="43"/>
    </location>
</feature>
<protein>
    <submittedName>
        <fullName evidence="2">Transmembrane 220 family protein</fullName>
    </submittedName>
</protein>
<dbReference type="InterPro" id="IPR029377">
    <property type="entry name" value="TMEM220"/>
</dbReference>
<proteinExistence type="predicted"/>
<evidence type="ECO:0000313" key="2">
    <source>
        <dbReference type="EMBL" id="MDJ1479412.1"/>
    </source>
</evidence>
<evidence type="ECO:0000313" key="3">
    <source>
        <dbReference type="Proteomes" id="UP001241110"/>
    </source>
</evidence>
<dbReference type="AlphaFoldDB" id="A0AAE3QHD1"/>
<keyword evidence="1 2" id="KW-0812">Transmembrane</keyword>
<dbReference type="EMBL" id="JASJOS010000001">
    <property type="protein sequence ID" value="MDJ1479412.1"/>
    <property type="molecule type" value="Genomic_DNA"/>
</dbReference>
<feature type="transmembrane region" description="Helical" evidence="1">
    <location>
        <begin position="97"/>
        <end position="115"/>
    </location>
</feature>
<dbReference type="Pfam" id="PF15071">
    <property type="entry name" value="TMEM220"/>
    <property type="match status" value="1"/>
</dbReference>
<keyword evidence="1" id="KW-0472">Membrane</keyword>
<keyword evidence="1" id="KW-1133">Transmembrane helix</keyword>